<comment type="caution">
    <text evidence="2">The sequence shown here is derived from an EMBL/GenBank/DDBJ whole genome shotgun (WGS) entry which is preliminary data.</text>
</comment>
<keyword evidence="3" id="KW-1185">Reference proteome</keyword>
<dbReference type="EMBL" id="JAGKQQ010000001">
    <property type="protein sequence ID" value="MBP3959584.1"/>
    <property type="molecule type" value="Genomic_DNA"/>
</dbReference>
<feature type="region of interest" description="Disordered" evidence="1">
    <location>
        <begin position="16"/>
        <end position="51"/>
    </location>
</feature>
<organism evidence="2 3">
    <name type="scientific">Gemmata palustris</name>
    <dbReference type="NCBI Taxonomy" id="2822762"/>
    <lineage>
        <taxon>Bacteria</taxon>
        <taxon>Pseudomonadati</taxon>
        <taxon>Planctomycetota</taxon>
        <taxon>Planctomycetia</taxon>
        <taxon>Gemmatales</taxon>
        <taxon>Gemmataceae</taxon>
        <taxon>Gemmata</taxon>
    </lineage>
</organism>
<accession>A0ABS5C0U7</accession>
<sequence length="266" mass="28433">MTSEAQSDIALIERTIQQQLEAPEPAPRQRVRPTVRKAEPIAPIGDDDGDDSDAFADDGADIVIAPRTVAATVGLSVPGLPSIEEIEGVIQARAGVVRLAEQRASVAAEITAAEAELGLKAGASARDIERLAVQLLAAGKPDDAITNLEALRVKLRRLTGAEELANKALIDARERARRELSSRAADAEFRPAARASALALLELMRCKAAEQDAINRLRAAGFAQPGGTFTSELLDPWHNTVVLHLVRDGWLTREEVRASCPFMSGV</sequence>
<protein>
    <submittedName>
        <fullName evidence="2">Uncharacterized protein</fullName>
    </submittedName>
</protein>
<evidence type="ECO:0000313" key="3">
    <source>
        <dbReference type="Proteomes" id="UP000676565"/>
    </source>
</evidence>
<gene>
    <name evidence="2" type="ORF">J8F10_30435</name>
</gene>
<proteinExistence type="predicted"/>
<evidence type="ECO:0000256" key="1">
    <source>
        <dbReference type="SAM" id="MobiDB-lite"/>
    </source>
</evidence>
<name>A0ABS5C0U7_9BACT</name>
<dbReference type="Proteomes" id="UP000676565">
    <property type="component" value="Unassembled WGS sequence"/>
</dbReference>
<dbReference type="RefSeq" id="WP_210660287.1">
    <property type="nucleotide sequence ID" value="NZ_JAGKQQ010000001.1"/>
</dbReference>
<evidence type="ECO:0000313" key="2">
    <source>
        <dbReference type="EMBL" id="MBP3959584.1"/>
    </source>
</evidence>
<reference evidence="2 3" key="1">
    <citation type="submission" date="2021-04" db="EMBL/GenBank/DDBJ databases">
        <authorList>
            <person name="Ivanova A."/>
        </authorList>
    </citation>
    <scope>NUCLEOTIDE SEQUENCE [LARGE SCALE GENOMIC DNA]</scope>
    <source>
        <strain evidence="2 3">G18</strain>
    </source>
</reference>